<evidence type="ECO:0000313" key="2">
    <source>
        <dbReference type="Proteomes" id="UP001144256"/>
    </source>
</evidence>
<keyword evidence="2" id="KW-1185">Reference proteome</keyword>
<gene>
    <name evidence="1" type="ORF">SH1V18_01390</name>
</gene>
<reference evidence="1" key="1">
    <citation type="submission" date="2022-06" db="EMBL/GenBank/DDBJ databases">
        <title>Vallitalea longa sp. nov., an anaerobic bacterium isolated from marine sediment.</title>
        <authorList>
            <person name="Hirano S."/>
            <person name="Terahara T."/>
            <person name="Mori K."/>
            <person name="Hamada M."/>
            <person name="Matsumoto R."/>
            <person name="Kobayashi T."/>
        </authorList>
    </citation>
    <scope>NUCLEOTIDE SEQUENCE</scope>
    <source>
        <strain evidence="1">SH18-1</strain>
    </source>
</reference>
<sequence>MAIEVTVANAETLDASTQGAFLDITFTNTNAFDYAANSNVYYYALLTDSTAGTPLTREVTFIINQVAQGTVAADTEEIFTFENTTDLVEPITGSDGRICYVPQ</sequence>
<protein>
    <submittedName>
        <fullName evidence="1">Uncharacterized protein</fullName>
    </submittedName>
</protein>
<dbReference type="EMBL" id="BRLB01000001">
    <property type="protein sequence ID" value="GKX27659.1"/>
    <property type="molecule type" value="Genomic_DNA"/>
</dbReference>
<proteinExistence type="predicted"/>
<dbReference type="Proteomes" id="UP001144256">
    <property type="component" value="Unassembled WGS sequence"/>
</dbReference>
<comment type="caution">
    <text evidence="1">The sequence shown here is derived from an EMBL/GenBank/DDBJ whole genome shotgun (WGS) entry which is preliminary data.</text>
</comment>
<organism evidence="1 2">
    <name type="scientific">Vallitalea longa</name>
    <dbReference type="NCBI Taxonomy" id="2936439"/>
    <lineage>
        <taxon>Bacteria</taxon>
        <taxon>Bacillati</taxon>
        <taxon>Bacillota</taxon>
        <taxon>Clostridia</taxon>
        <taxon>Lachnospirales</taxon>
        <taxon>Vallitaleaceae</taxon>
        <taxon>Vallitalea</taxon>
    </lineage>
</organism>
<evidence type="ECO:0000313" key="1">
    <source>
        <dbReference type="EMBL" id="GKX27659.1"/>
    </source>
</evidence>
<dbReference type="AlphaFoldDB" id="A0A9W5Y7L4"/>
<name>A0A9W5Y7L4_9FIRM</name>
<accession>A0A9W5Y7L4</accession>